<accession>A0AAD5WP35</accession>
<organism evidence="1 2">
    <name type="scientific">Zalerion maritima</name>
    <dbReference type="NCBI Taxonomy" id="339359"/>
    <lineage>
        <taxon>Eukaryota</taxon>
        <taxon>Fungi</taxon>
        <taxon>Dikarya</taxon>
        <taxon>Ascomycota</taxon>
        <taxon>Pezizomycotina</taxon>
        <taxon>Sordariomycetes</taxon>
        <taxon>Lulworthiomycetidae</taxon>
        <taxon>Lulworthiales</taxon>
        <taxon>Lulworthiaceae</taxon>
        <taxon>Zalerion</taxon>
    </lineage>
</organism>
<evidence type="ECO:0000313" key="1">
    <source>
        <dbReference type="EMBL" id="KAJ2894383.1"/>
    </source>
</evidence>
<reference evidence="1" key="1">
    <citation type="submission" date="2022-07" db="EMBL/GenBank/DDBJ databases">
        <title>Draft genome sequence of Zalerion maritima ATCC 34329, a (micro)plastics degrading marine fungus.</title>
        <authorList>
            <person name="Paco A."/>
            <person name="Goncalves M.F.M."/>
            <person name="Rocha-Santos T.A.P."/>
            <person name="Alves A."/>
        </authorList>
    </citation>
    <scope>NUCLEOTIDE SEQUENCE</scope>
    <source>
        <strain evidence="1">ATCC 34329</strain>
    </source>
</reference>
<dbReference type="AlphaFoldDB" id="A0AAD5WP35"/>
<name>A0AAD5WP35_9PEZI</name>
<keyword evidence="2" id="KW-1185">Reference proteome</keyword>
<evidence type="ECO:0000313" key="2">
    <source>
        <dbReference type="Proteomes" id="UP001201980"/>
    </source>
</evidence>
<dbReference type="EMBL" id="JAKWBI020000500">
    <property type="protein sequence ID" value="KAJ2894383.1"/>
    <property type="molecule type" value="Genomic_DNA"/>
</dbReference>
<proteinExistence type="predicted"/>
<comment type="caution">
    <text evidence="1">The sequence shown here is derived from an EMBL/GenBank/DDBJ whole genome shotgun (WGS) entry which is preliminary data.</text>
</comment>
<protein>
    <submittedName>
        <fullName evidence="1">Uncharacterized protein</fullName>
    </submittedName>
</protein>
<dbReference type="Proteomes" id="UP001201980">
    <property type="component" value="Unassembled WGS sequence"/>
</dbReference>
<sequence>MLSDISAPPPPIQNLEKLQSWKISCADRAFFTWAIFSTLPTASTETQSFERTVFSKRRVLSALDILMIDGPGAWNVSTVPEASKYRVPGFSSIAQSVFGDFGDAAVSIQKGKVEVPFAVGEGVAMVY</sequence>
<gene>
    <name evidence="1" type="ORF">MKZ38_007696</name>
</gene>